<feature type="domain" description="HAMP" evidence="13">
    <location>
        <begin position="692"/>
        <end position="749"/>
    </location>
</feature>
<feature type="transmembrane region" description="Helical" evidence="10">
    <location>
        <begin position="1334"/>
        <end position="1354"/>
    </location>
</feature>
<evidence type="ECO:0000256" key="7">
    <source>
        <dbReference type="ARBA" id="ARBA00022989"/>
    </source>
</evidence>
<evidence type="ECO:0000256" key="2">
    <source>
        <dbReference type="ARBA" id="ARBA00022448"/>
    </source>
</evidence>
<dbReference type="GO" id="GO:0005975">
    <property type="term" value="P:carbohydrate metabolic process"/>
    <property type="evidence" value="ECO:0007669"/>
    <property type="project" value="InterPro"/>
</dbReference>
<dbReference type="Gene3D" id="3.40.190.10">
    <property type="entry name" value="Periplasmic binding protein-like II"/>
    <property type="match status" value="2"/>
</dbReference>
<dbReference type="Gene3D" id="3.40.50.720">
    <property type="entry name" value="NAD(P)-binding Rossmann-like Domain"/>
    <property type="match status" value="1"/>
</dbReference>
<dbReference type="SUPFAM" id="SSF51735">
    <property type="entry name" value="NAD(P)-binding Rossmann-fold domains"/>
    <property type="match status" value="1"/>
</dbReference>
<dbReference type="Pfam" id="PF01408">
    <property type="entry name" value="GFO_IDH_MocA"/>
    <property type="match status" value="1"/>
</dbReference>
<dbReference type="InterPro" id="IPR003660">
    <property type="entry name" value="HAMP_dom"/>
</dbReference>
<dbReference type="GO" id="GO:0005886">
    <property type="term" value="C:plasma membrane"/>
    <property type="evidence" value="ECO:0007669"/>
    <property type="project" value="UniProtKB-SubCell"/>
</dbReference>
<dbReference type="GO" id="GO:0055085">
    <property type="term" value="P:transmembrane transport"/>
    <property type="evidence" value="ECO:0007669"/>
    <property type="project" value="InterPro"/>
</dbReference>
<feature type="domain" description="Response regulatory" evidence="12">
    <location>
        <begin position="896"/>
        <end position="1013"/>
    </location>
</feature>
<dbReference type="InterPro" id="IPR004104">
    <property type="entry name" value="Gfo/Idh/MocA-like_OxRdtase_C"/>
</dbReference>
<dbReference type="Pfam" id="PF06580">
    <property type="entry name" value="His_kinase"/>
    <property type="match status" value="1"/>
</dbReference>
<dbReference type="InterPro" id="IPR008928">
    <property type="entry name" value="6-hairpin_glycosidase_sf"/>
</dbReference>
<feature type="domain" description="HTH araC/xylS-type" evidence="11">
    <location>
        <begin position="1053"/>
        <end position="1098"/>
    </location>
</feature>
<dbReference type="PANTHER" id="PTHR43744">
    <property type="entry name" value="ABC TRANSPORTER PERMEASE PROTEIN MG189-RELATED-RELATED"/>
    <property type="match status" value="1"/>
</dbReference>
<dbReference type="InterPro" id="IPR000515">
    <property type="entry name" value="MetI-like"/>
</dbReference>
<keyword evidence="3" id="KW-1003">Cell membrane</keyword>
<dbReference type="Gene3D" id="1.50.10.10">
    <property type="match status" value="1"/>
</dbReference>
<dbReference type="Gene3D" id="6.10.340.10">
    <property type="match status" value="1"/>
</dbReference>
<dbReference type="SMART" id="SM00448">
    <property type="entry name" value="REC"/>
    <property type="match status" value="1"/>
</dbReference>
<dbReference type="CDD" id="cd18774">
    <property type="entry name" value="PDC2_HK_sensor"/>
    <property type="match status" value="1"/>
</dbReference>
<dbReference type="PANTHER" id="PTHR43744:SF6">
    <property type="entry name" value="ABC TRANSPORTER PERMEASE PROTEIN YESQ-RELATED"/>
    <property type="match status" value="1"/>
</dbReference>
<evidence type="ECO:0000256" key="8">
    <source>
        <dbReference type="ARBA" id="ARBA00023136"/>
    </source>
</evidence>
<feature type="transmembrane region" description="Helical" evidence="10">
    <location>
        <begin position="1267"/>
        <end position="1286"/>
    </location>
</feature>
<feature type="transmembrane region" description="Helical" evidence="10">
    <location>
        <begin position="1090"/>
        <end position="1108"/>
    </location>
</feature>
<dbReference type="InterPro" id="IPR035906">
    <property type="entry name" value="MetI-like_sf"/>
</dbReference>
<dbReference type="SUPFAM" id="SSF55874">
    <property type="entry name" value="ATPase domain of HSP90 chaperone/DNA topoisomerase II/histidine kinase"/>
    <property type="match status" value="1"/>
</dbReference>
<dbReference type="InterPro" id="IPR011006">
    <property type="entry name" value="CheY-like_superfamily"/>
</dbReference>
<dbReference type="Gene3D" id="3.30.565.10">
    <property type="entry name" value="Histidine kinase-like ATPase, C-terminal domain"/>
    <property type="match status" value="1"/>
</dbReference>
<feature type="transmembrane region" description="Helical" evidence="10">
    <location>
        <begin position="1434"/>
        <end position="1453"/>
    </location>
</feature>
<evidence type="ECO:0000259" key="13">
    <source>
        <dbReference type="PROSITE" id="PS50885"/>
    </source>
</evidence>
<dbReference type="PROSITE" id="PS50885">
    <property type="entry name" value="HAMP"/>
    <property type="match status" value="1"/>
</dbReference>
<feature type="transmembrane region" description="Helical" evidence="10">
    <location>
        <begin position="1375"/>
        <end position="1400"/>
    </location>
</feature>
<dbReference type="Pfam" id="PF00528">
    <property type="entry name" value="BPD_transp_1"/>
    <property type="match status" value="2"/>
</dbReference>
<dbReference type="GO" id="GO:0000166">
    <property type="term" value="F:nucleotide binding"/>
    <property type="evidence" value="ECO:0007669"/>
    <property type="project" value="InterPro"/>
</dbReference>
<accession>A0A8J4WBL1</accession>
<feature type="modified residue" description="4-aspartylphosphate" evidence="9">
    <location>
        <position position="948"/>
    </location>
</feature>
<dbReference type="SUPFAM" id="SSF52172">
    <property type="entry name" value="CheY-like"/>
    <property type="match status" value="1"/>
</dbReference>
<dbReference type="GO" id="GO:0003700">
    <property type="term" value="F:DNA-binding transcription factor activity"/>
    <property type="evidence" value="ECO:0007669"/>
    <property type="project" value="InterPro"/>
</dbReference>
<sequence length="1700" mass="193126">MIENEKPDFVIVTSIDRTHHKYIIRAMELGCDVVTEKPMTIDEHKCQDILDAAKRTGQNIRVTFNYRYAPHHTKIRELIQNDTIGKVTSVHFEWLLNTRHGADYFRRWHRDKRNSGGLLVHKSTHHFDLVNFWIGSQPETVFAFGDLMYYGRENAEERGVTQFYTRATGNPLAQEDPFALHLDSDAHLKAMYLDAESEDGYQRDQSVFGDGINIEDTMGVLVQYQNRAILTYSLVAYQPWEGYRIAINGTKGRIEMNIVEQSYVNSLGDKSLEGALIGKTLRVLPMFDAPYEVQVEEKEGGHGGGDPVLLNDLFGEPAEDPYHRAANQLDGARSILTGIAANRAIATGLPVRINNLSFFTFDVGPEVYLRKEDPMFFSLKSRLIAFIVVLFVLCFGTLSFLLFKESRTVIRSYIESSALEKMEEYGSYVDMVQMQIYDVASLVFNSDTAKNWDNAMSDPDLPEGEKMLVNLEMSRFLTQATNSYTSISDVSIYRRNGLRIGSENQVATDPLFLQESWYKNFFISGNHWLPAHTDQHENIRDHGNPVVSLLMPIGTFHHATAQNVMKINVSESYFLEPLNRIHLAESSTIFLLGEQGNPILSQQTNQLGAGALAEIDQIRNNSLKSGVVYLNNEQGQRDILVYKKLGRTGWMLAGLAPEKELYSSLHKLQSTILGVTIVLIIVSLFAAAWLSYGVTKPLTRLVLAMRQVQRGAFDQAESLLPPDKNVKSEVSYVISTFRYMISRLRQHIQNEFELKLLRQQAEYKALLMQINPHFMFNTLELVSSLAMQRRTDDTVQVIEDLGKMMRYSMNTSDDRVQLAEELAYIRHYISILQTRFGHKLDITLTQEGKLDSLVIIKFILQPLVENAVKYSFQHQTTAEIHIRISRRNNHLHFHISDNGPDDELEVREGLKLKVDWQGMGFAISGEAANGIEAEELLKAGHFDLLITDMNMPVMDGVQLLDICRSHNPSIQIMIITGYEDFHYARAGVRSQAIDYLLKPVTRDELKTTLNKIKETLDNKKKTPEQAELLLMHWAEDFVNQQQPSEVGEATVIESAKRYIEENYMLELTLTSLAEQYNYYPTYFSEMFKEAAGVSFIQLAFALLVAMALNKGIRGLGLYRTVYYIPSLLGGSVAIAIVWRQIFEGSGLVNQFLSWFGITGPAWIAHPDYVVYTIVTLSVWQFGSAMVIFLAGLKQIPADLYEASDVDGAGKLRQFFGITLPMLSPVIFFNLIMSMINSFQAFTPAYVIGDGRGGLQGVSFGRFFGNSALISVMSVLGNVISCSLAAYAFSRLKFKFKGLWFSIMLVTIMLPYHVTLVPQYILYNELHWINTYFPLILPKWLAQDSFFILLMVQFIRGIPRELDESATIDGCGQSQIFFRIVVPLLVPALITTAIFTFIWSWDDFFSQMIYLSKIDLFTVQLGIRSLFDPSGQSDWGALLAMSTLSLLPVTLIFLHGKQLYDMKNGTLGFAKEDILEWFTYWEQASKSGGYANTKHAKEVAILMDFWINDPDAAKILGNDRGVPVTEANRNLLQQEAGPVEEIVYNYTSFVSEATKTEPFDVSYNPPGFAEFSKLAQTTNQEIGFGRKSVEQAVTDFYNGTRMYLSRMAVELGGSGAEWKAKAEASLDSLFRYCYDEEDMFFYDRDRNDEFVKVQSDVLLRVMACEVGDREMFDHMLRRYLLNTSKFFAKYPFTSMSMDDPR</sequence>
<dbReference type="InterPro" id="IPR001789">
    <property type="entry name" value="Sig_transdc_resp-reg_receiver"/>
</dbReference>
<dbReference type="InterPro" id="IPR012341">
    <property type="entry name" value="6hp_glycosidase-like_sf"/>
</dbReference>
<evidence type="ECO:0000259" key="14">
    <source>
        <dbReference type="PROSITE" id="PS50928"/>
    </source>
</evidence>
<protein>
    <recommendedName>
        <fullName evidence="17">Histidine kinase</fullName>
    </recommendedName>
</protein>
<reference evidence="15" key="1">
    <citation type="journal article" date="2015" name="Genom Data">
        <title>Draft genome sequences of Phytophthora kernoviae and Phytophthora ramorum lineage EU2 from Scotland.</title>
        <authorList>
            <person name="Sambles C."/>
            <person name="Schlenzig A."/>
            <person name="O'Neill P."/>
            <person name="Grant M."/>
            <person name="Studholme D.J."/>
        </authorList>
    </citation>
    <scope>NUCLEOTIDE SEQUENCE</scope>
    <source>
        <strain evidence="15">00238/432</strain>
    </source>
</reference>
<feature type="transmembrane region" description="Helical" evidence="10">
    <location>
        <begin position="383"/>
        <end position="403"/>
    </location>
</feature>
<reference evidence="15" key="2">
    <citation type="submission" date="2020-02" db="EMBL/GenBank/DDBJ databases">
        <authorList>
            <person name="Studholme D.J."/>
        </authorList>
    </citation>
    <scope>NUCLEOTIDE SEQUENCE</scope>
    <source>
        <strain evidence="15">00238/432</strain>
    </source>
</reference>
<dbReference type="InterPro" id="IPR000683">
    <property type="entry name" value="Gfo/Idh/MocA-like_OxRdtase_N"/>
</dbReference>
<proteinExistence type="predicted"/>
<dbReference type="InterPro" id="IPR018060">
    <property type="entry name" value="HTH_AraC"/>
</dbReference>
<feature type="transmembrane region" description="Helical" evidence="10">
    <location>
        <begin position="1298"/>
        <end position="1322"/>
    </location>
</feature>
<comment type="subcellular location">
    <subcellularLocation>
        <location evidence="1">Cell membrane</location>
        <topology evidence="1">Multi-pass membrane protein</topology>
    </subcellularLocation>
</comment>
<evidence type="ECO:0000256" key="9">
    <source>
        <dbReference type="PROSITE-ProRule" id="PRU00169"/>
    </source>
</evidence>
<dbReference type="Gene3D" id="1.10.3720.10">
    <property type="entry name" value="MetI-like"/>
    <property type="match status" value="2"/>
</dbReference>
<evidence type="ECO:0000259" key="11">
    <source>
        <dbReference type="PROSITE" id="PS01124"/>
    </source>
</evidence>
<dbReference type="InterPro" id="IPR010559">
    <property type="entry name" value="Sig_transdc_His_kin_internal"/>
</dbReference>
<keyword evidence="4 9" id="KW-0597">Phosphoprotein</keyword>
<keyword evidence="2" id="KW-0813">Transport</keyword>
<dbReference type="CDD" id="cd17536">
    <property type="entry name" value="REC_YesN-like"/>
    <property type="match status" value="1"/>
</dbReference>
<evidence type="ECO:0000313" key="16">
    <source>
        <dbReference type="Proteomes" id="UP000702964"/>
    </source>
</evidence>
<evidence type="ECO:0008006" key="17">
    <source>
        <dbReference type="Google" id="ProtNLM"/>
    </source>
</evidence>
<dbReference type="Proteomes" id="UP000702964">
    <property type="component" value="Unassembled WGS sequence"/>
</dbReference>
<keyword evidence="8 10" id="KW-0472">Membrane</keyword>
<evidence type="ECO:0000256" key="3">
    <source>
        <dbReference type="ARBA" id="ARBA00022475"/>
    </source>
</evidence>
<evidence type="ECO:0000256" key="1">
    <source>
        <dbReference type="ARBA" id="ARBA00004651"/>
    </source>
</evidence>
<dbReference type="PROSITE" id="PS01124">
    <property type="entry name" value="HTH_ARAC_FAMILY_2"/>
    <property type="match status" value="1"/>
</dbReference>
<organism evidence="15 16">
    <name type="scientific">Phytophthora kernoviae 00238/432</name>
    <dbReference type="NCBI Taxonomy" id="1284355"/>
    <lineage>
        <taxon>Eukaryota</taxon>
        <taxon>Sar</taxon>
        <taxon>Stramenopiles</taxon>
        <taxon>Oomycota</taxon>
        <taxon>Peronosporomycetes</taxon>
        <taxon>Peronosporales</taxon>
        <taxon>Peronosporaceae</taxon>
        <taxon>Phytophthora</taxon>
    </lineage>
</organism>
<dbReference type="EMBL" id="AOFI03000003">
    <property type="protein sequence ID" value="KAF4325748.1"/>
    <property type="molecule type" value="Genomic_DNA"/>
</dbReference>
<keyword evidence="5" id="KW-0808">Transferase</keyword>
<dbReference type="InterPro" id="IPR054491">
    <property type="entry name" value="MGH1-like_GH"/>
</dbReference>
<feature type="transmembrane region" description="Helical" evidence="10">
    <location>
        <begin position="1213"/>
        <end position="1235"/>
    </location>
</feature>
<dbReference type="Pfam" id="PF00072">
    <property type="entry name" value="Response_reg"/>
    <property type="match status" value="1"/>
</dbReference>
<evidence type="ECO:0000256" key="10">
    <source>
        <dbReference type="SAM" id="Phobius"/>
    </source>
</evidence>
<feature type="transmembrane region" description="Helical" evidence="10">
    <location>
        <begin position="1168"/>
        <end position="1192"/>
    </location>
</feature>
<dbReference type="GO" id="GO:0000155">
    <property type="term" value="F:phosphorelay sensor kinase activity"/>
    <property type="evidence" value="ECO:0007669"/>
    <property type="project" value="InterPro"/>
</dbReference>
<feature type="transmembrane region" description="Helical" evidence="10">
    <location>
        <begin position="1120"/>
        <end position="1141"/>
    </location>
</feature>
<keyword evidence="6 10" id="KW-0812">Transmembrane</keyword>
<comment type="caution">
    <text evidence="15">The sequence shown here is derived from an EMBL/GenBank/DDBJ whole genome shotgun (WGS) entry which is preliminary data.</text>
</comment>
<evidence type="ECO:0000256" key="4">
    <source>
        <dbReference type="ARBA" id="ARBA00022553"/>
    </source>
</evidence>
<dbReference type="PROSITE" id="PS50928">
    <property type="entry name" value="ABC_TM1"/>
    <property type="match status" value="1"/>
</dbReference>
<evidence type="ECO:0000259" key="12">
    <source>
        <dbReference type="PROSITE" id="PS50110"/>
    </source>
</evidence>
<dbReference type="InterPro" id="IPR036291">
    <property type="entry name" value="NAD(P)-bd_dom_sf"/>
</dbReference>
<keyword evidence="7 10" id="KW-1133">Transmembrane helix</keyword>
<dbReference type="SUPFAM" id="SSF55347">
    <property type="entry name" value="Glyceraldehyde-3-phosphate dehydrogenase-like, C-terminal domain"/>
    <property type="match status" value="1"/>
</dbReference>
<dbReference type="SUPFAM" id="SSF48208">
    <property type="entry name" value="Six-hairpin glycosidases"/>
    <property type="match status" value="1"/>
</dbReference>
<evidence type="ECO:0000256" key="5">
    <source>
        <dbReference type="ARBA" id="ARBA00022679"/>
    </source>
</evidence>
<gene>
    <name evidence="15" type="ORF">G195_000707</name>
</gene>
<name>A0A8J4WBL1_9STRA</name>
<feature type="domain" description="ABC transmembrane type-1" evidence="14">
    <location>
        <begin position="1263"/>
        <end position="1455"/>
    </location>
</feature>
<dbReference type="Gene3D" id="3.40.50.2300">
    <property type="match status" value="1"/>
</dbReference>
<dbReference type="CDD" id="cd06261">
    <property type="entry name" value="TM_PBP2"/>
    <property type="match status" value="2"/>
</dbReference>
<dbReference type="Pfam" id="PF02894">
    <property type="entry name" value="GFO_IDH_MocA_C"/>
    <property type="match status" value="1"/>
</dbReference>
<dbReference type="PROSITE" id="PS50110">
    <property type="entry name" value="RESPONSE_REGULATORY"/>
    <property type="match status" value="1"/>
</dbReference>
<feature type="transmembrane region" description="Helical" evidence="10">
    <location>
        <begin position="672"/>
        <end position="692"/>
    </location>
</feature>
<dbReference type="Pfam" id="PF22422">
    <property type="entry name" value="MGH1-like_GH"/>
    <property type="match status" value="1"/>
</dbReference>
<dbReference type="Gene3D" id="3.30.360.10">
    <property type="entry name" value="Dihydrodipicolinate Reductase, domain 2"/>
    <property type="match status" value="1"/>
</dbReference>
<dbReference type="InterPro" id="IPR036890">
    <property type="entry name" value="HATPase_C_sf"/>
</dbReference>
<evidence type="ECO:0000256" key="6">
    <source>
        <dbReference type="ARBA" id="ARBA00022692"/>
    </source>
</evidence>
<dbReference type="SUPFAM" id="SSF161098">
    <property type="entry name" value="MetI-like"/>
    <property type="match status" value="2"/>
</dbReference>
<dbReference type="GO" id="GO:0043565">
    <property type="term" value="F:sequence-specific DNA binding"/>
    <property type="evidence" value="ECO:0007669"/>
    <property type="project" value="InterPro"/>
</dbReference>
<evidence type="ECO:0000313" key="15">
    <source>
        <dbReference type="EMBL" id="KAF4325748.1"/>
    </source>
</evidence>